<evidence type="ECO:0000256" key="1">
    <source>
        <dbReference type="ARBA" id="ARBA00001311"/>
    </source>
</evidence>
<protein>
    <recommendedName>
        <fullName evidence="3">amidase</fullName>
        <ecNumber evidence="3">3.5.1.4</ecNumber>
    </recommendedName>
</protein>
<reference evidence="8" key="1">
    <citation type="journal article" date="2016" name="Genome Announc.">
        <title>Draft genome sequences of fungus Aspergillus calidoustus.</title>
        <authorList>
            <person name="Horn F."/>
            <person name="Linde J."/>
            <person name="Mattern D.J."/>
            <person name="Walther G."/>
            <person name="Guthke R."/>
            <person name="Scherlach K."/>
            <person name="Martin K."/>
            <person name="Brakhage A.A."/>
            <person name="Petzke L."/>
            <person name="Valiante V."/>
        </authorList>
    </citation>
    <scope>NUCLEOTIDE SEQUENCE [LARGE SCALE GENOMIC DNA]</scope>
    <source>
        <strain evidence="8">SF006504</strain>
    </source>
</reference>
<feature type="active site" description="Charge relay system" evidence="5">
    <location>
        <position position="217"/>
    </location>
</feature>
<dbReference type="PANTHER" id="PTHR46072:SF7">
    <property type="entry name" value="AMIDASE"/>
    <property type="match status" value="1"/>
</dbReference>
<dbReference type="STRING" id="454130.A0A0U5C9Q2"/>
<keyword evidence="8" id="KW-1185">Reference proteome</keyword>
<evidence type="ECO:0000256" key="5">
    <source>
        <dbReference type="PIRSR" id="PIRSR001221-1"/>
    </source>
</evidence>
<dbReference type="Proteomes" id="UP000054771">
    <property type="component" value="Unassembled WGS sequence"/>
</dbReference>
<evidence type="ECO:0000313" key="7">
    <source>
        <dbReference type="EMBL" id="CEL05866.1"/>
    </source>
</evidence>
<dbReference type="PANTHER" id="PTHR46072">
    <property type="entry name" value="AMIDASE-RELATED-RELATED"/>
    <property type="match status" value="1"/>
</dbReference>
<dbReference type="PIRSF" id="PIRSF001221">
    <property type="entry name" value="Amidase_fungi"/>
    <property type="match status" value="1"/>
</dbReference>
<proteinExistence type="inferred from homology"/>
<dbReference type="Gene3D" id="3.90.1300.10">
    <property type="entry name" value="Amidase signature (AS) domain"/>
    <property type="match status" value="1"/>
</dbReference>
<dbReference type="OrthoDB" id="6428749at2759"/>
<evidence type="ECO:0000256" key="2">
    <source>
        <dbReference type="ARBA" id="ARBA00009199"/>
    </source>
</evidence>
<evidence type="ECO:0000256" key="3">
    <source>
        <dbReference type="ARBA" id="ARBA00012922"/>
    </source>
</evidence>
<dbReference type="GO" id="GO:0004040">
    <property type="term" value="F:amidase activity"/>
    <property type="evidence" value="ECO:0007669"/>
    <property type="project" value="UniProtKB-EC"/>
</dbReference>
<dbReference type="SUPFAM" id="SSF75304">
    <property type="entry name" value="Amidase signature (AS) enzymes"/>
    <property type="match status" value="1"/>
</dbReference>
<feature type="active site" description="Acyl-ester intermediate" evidence="5">
    <location>
        <position position="241"/>
    </location>
</feature>
<dbReference type="EMBL" id="CDMC01000005">
    <property type="protein sequence ID" value="CEL05866.1"/>
    <property type="molecule type" value="Genomic_DNA"/>
</dbReference>
<dbReference type="AlphaFoldDB" id="A0A0U5C9Q2"/>
<organism evidence="7 8">
    <name type="scientific">Aspergillus calidoustus</name>
    <dbReference type="NCBI Taxonomy" id="454130"/>
    <lineage>
        <taxon>Eukaryota</taxon>
        <taxon>Fungi</taxon>
        <taxon>Dikarya</taxon>
        <taxon>Ascomycota</taxon>
        <taxon>Pezizomycotina</taxon>
        <taxon>Eurotiomycetes</taxon>
        <taxon>Eurotiomycetidae</taxon>
        <taxon>Eurotiales</taxon>
        <taxon>Aspergillaceae</taxon>
        <taxon>Aspergillus</taxon>
        <taxon>Aspergillus subgen. Nidulantes</taxon>
    </lineage>
</organism>
<dbReference type="InterPro" id="IPR036928">
    <property type="entry name" value="AS_sf"/>
</dbReference>
<dbReference type="InterPro" id="IPR020556">
    <property type="entry name" value="Amidase_CS"/>
</dbReference>
<comment type="similarity">
    <text evidence="2">Belongs to the amidase family.</text>
</comment>
<dbReference type="OMA" id="DSEHIQW"/>
<evidence type="ECO:0000256" key="4">
    <source>
        <dbReference type="ARBA" id="ARBA00022801"/>
    </source>
</evidence>
<feature type="domain" description="Amidase" evidence="6">
    <location>
        <begin position="77"/>
        <end position="547"/>
    </location>
</feature>
<name>A0A0U5C9Q2_ASPCI</name>
<dbReference type="Pfam" id="PF01425">
    <property type="entry name" value="Amidase"/>
    <property type="match status" value="1"/>
</dbReference>
<dbReference type="InterPro" id="IPR023631">
    <property type="entry name" value="Amidase_dom"/>
</dbReference>
<gene>
    <name evidence="7" type="ORF">ASPCAL06978</name>
</gene>
<dbReference type="EC" id="3.5.1.4" evidence="3"/>
<sequence length="565" mass="60977">MTETTWKEKAAAKREALLSLIPPEWRLPTPLPPPAELPNVTGEEIRRHLSTQEILITESSAVGIVGKTSSGEWKCEDVVRAFCHRAAVAHQMINCLHEIFFDAAIKHAKILDAHFAKHGRLLGPLHGLPVSLKDTIHVAGVDTSMGIVGWLGTFEGAPLAETTSRPESTIVTHLRALGTIPYVKTSVPQGSFAGETINHIIGHTPNPANRNLVVGGSSGGEGGLLALYGSPIGLGTDIGGSIRVPASFNGCYGLKPSTGRLPFQGIASIVDGQAAIPFVVGPMGHSVGDLVFLTKALLAVEPWRSDPGVHELPWRDEVFESVRGRFRGKGERLAFGVMRSDGVVNPQPPVARALREVVQLLKSLGHTVIEWNPPPHAEALTIWRENILIDGGHAFHSALTLSGEPATPTVFGSKPSDPVDGTEVMRRTIALRDYRKAYLDYWNSTAALTGTGKPVDALIAPVHHGPPPAMGRVRYMGYTCAFNVLDYSVSVIPVTWARKDVDVYPSDYLPLNRMDSVVQNDYDAELLDGAPVGLQIVGQRLQEETVLGLSEEISRELARVQVARL</sequence>
<evidence type="ECO:0000259" key="6">
    <source>
        <dbReference type="Pfam" id="PF01425"/>
    </source>
</evidence>
<comment type="catalytic activity">
    <reaction evidence="1">
        <text>a monocarboxylic acid amide + H2O = a monocarboxylate + NH4(+)</text>
        <dbReference type="Rhea" id="RHEA:12020"/>
        <dbReference type="ChEBI" id="CHEBI:15377"/>
        <dbReference type="ChEBI" id="CHEBI:28938"/>
        <dbReference type="ChEBI" id="CHEBI:35757"/>
        <dbReference type="ChEBI" id="CHEBI:83628"/>
        <dbReference type="EC" id="3.5.1.4"/>
    </reaction>
</comment>
<accession>A0A0U5C9Q2</accession>
<evidence type="ECO:0000313" key="8">
    <source>
        <dbReference type="Proteomes" id="UP000054771"/>
    </source>
</evidence>
<dbReference type="PROSITE" id="PS00571">
    <property type="entry name" value="AMIDASES"/>
    <property type="match status" value="1"/>
</dbReference>
<keyword evidence="4" id="KW-0378">Hydrolase</keyword>
<feature type="active site" description="Charge relay system" evidence="5">
    <location>
        <position position="133"/>
    </location>
</feature>